<dbReference type="GO" id="GO:0016787">
    <property type="term" value="F:hydrolase activity"/>
    <property type="evidence" value="ECO:0007669"/>
    <property type="project" value="UniProtKB-KW"/>
</dbReference>
<keyword evidence="2" id="KW-1185">Reference proteome</keyword>
<evidence type="ECO:0000313" key="1">
    <source>
        <dbReference type="EMBL" id="MCD2198186.1"/>
    </source>
</evidence>
<evidence type="ECO:0000313" key="2">
    <source>
        <dbReference type="Proteomes" id="UP001199469"/>
    </source>
</evidence>
<dbReference type="InterPro" id="IPR036412">
    <property type="entry name" value="HAD-like_sf"/>
</dbReference>
<dbReference type="SUPFAM" id="SSF56784">
    <property type="entry name" value="HAD-like"/>
    <property type="match status" value="1"/>
</dbReference>
<dbReference type="Gene3D" id="3.40.50.1000">
    <property type="entry name" value="HAD superfamily/HAD-like"/>
    <property type="match status" value="2"/>
</dbReference>
<accession>A0ABS8PIV4</accession>
<comment type="caution">
    <text evidence="1">The sequence shown here is derived from an EMBL/GenBank/DDBJ whole genome shotgun (WGS) entry which is preliminary data.</text>
</comment>
<sequence>MTTLVATDLDRTVVHSARVAGPARPRELVCLERRGSVATASLLRSTAATLGELARRVVWVPATTRSVAEYRRLDLAGRLGLVPRHAVCANGGVLLVDGVRDPAWAARIEVLLAGVAPPVEIADLVTRHLDRLSSDTDVPPRVVDGVLVVARARPAVGLDELSAECAARGWRTVVHGDKVHLLPAALGKCAAVEEVRRRVGATHLLAAGDSPLDAEMLAAADAGIHPSDGRLYADGWAADHVVTTTGTGVRAGHEIVRWLLARAVR</sequence>
<dbReference type="Proteomes" id="UP001199469">
    <property type="component" value="Unassembled WGS sequence"/>
</dbReference>
<dbReference type="InterPro" id="IPR023214">
    <property type="entry name" value="HAD_sf"/>
</dbReference>
<reference evidence="1 2" key="1">
    <citation type="submission" date="2021-11" db="EMBL/GenBank/DDBJ databases">
        <title>Draft genome sequence of Actinomycetospora sp. SF1 isolated from the rhizosphere soil.</title>
        <authorList>
            <person name="Duangmal K."/>
            <person name="Chantavorakit T."/>
        </authorList>
    </citation>
    <scope>NUCLEOTIDE SEQUENCE [LARGE SCALE GENOMIC DNA]</scope>
    <source>
        <strain evidence="1 2">TBRC 5722</strain>
    </source>
</reference>
<dbReference type="RefSeq" id="WP_230740894.1">
    <property type="nucleotide sequence ID" value="NZ_JAJNDB010000011.1"/>
</dbReference>
<dbReference type="EMBL" id="JAJNDB010000011">
    <property type="protein sequence ID" value="MCD2198186.1"/>
    <property type="molecule type" value="Genomic_DNA"/>
</dbReference>
<name>A0ABS8PIV4_9PSEU</name>
<organism evidence="1 2">
    <name type="scientific">Actinomycetospora endophytica</name>
    <dbReference type="NCBI Taxonomy" id="2291215"/>
    <lineage>
        <taxon>Bacteria</taxon>
        <taxon>Bacillati</taxon>
        <taxon>Actinomycetota</taxon>
        <taxon>Actinomycetes</taxon>
        <taxon>Pseudonocardiales</taxon>
        <taxon>Pseudonocardiaceae</taxon>
        <taxon>Actinomycetospora</taxon>
    </lineage>
</organism>
<proteinExistence type="predicted"/>
<keyword evidence="1" id="KW-0378">Hydrolase</keyword>
<protein>
    <submittedName>
        <fullName evidence="1">HAD family hydrolase</fullName>
    </submittedName>
</protein>
<gene>
    <name evidence="1" type="ORF">LQ327_32930</name>
</gene>